<gene>
    <name evidence="1" type="ORF">BDN72DRAFT_833559</name>
</gene>
<proteinExistence type="predicted"/>
<accession>A0ACD3B869</accession>
<dbReference type="Proteomes" id="UP000308600">
    <property type="component" value="Unassembled WGS sequence"/>
</dbReference>
<sequence length="54" mass="6233">MSTFDNSDARSRAYLDSVPYGLVEAFRNSIYKPNYIKANPQKFLGTDWVDIEDL</sequence>
<protein>
    <submittedName>
        <fullName evidence="1">Uncharacterized protein</fullName>
    </submittedName>
</protein>
<evidence type="ECO:0000313" key="1">
    <source>
        <dbReference type="EMBL" id="TFK74238.1"/>
    </source>
</evidence>
<reference evidence="1 2" key="1">
    <citation type="journal article" date="2019" name="Nat. Ecol. Evol.">
        <title>Megaphylogeny resolves global patterns of mushroom evolution.</title>
        <authorList>
            <person name="Varga T."/>
            <person name="Krizsan K."/>
            <person name="Foldi C."/>
            <person name="Dima B."/>
            <person name="Sanchez-Garcia M."/>
            <person name="Sanchez-Ramirez S."/>
            <person name="Szollosi G.J."/>
            <person name="Szarkandi J.G."/>
            <person name="Papp V."/>
            <person name="Albert L."/>
            <person name="Andreopoulos W."/>
            <person name="Angelini C."/>
            <person name="Antonin V."/>
            <person name="Barry K.W."/>
            <person name="Bougher N.L."/>
            <person name="Buchanan P."/>
            <person name="Buyck B."/>
            <person name="Bense V."/>
            <person name="Catcheside P."/>
            <person name="Chovatia M."/>
            <person name="Cooper J."/>
            <person name="Damon W."/>
            <person name="Desjardin D."/>
            <person name="Finy P."/>
            <person name="Geml J."/>
            <person name="Haridas S."/>
            <person name="Hughes K."/>
            <person name="Justo A."/>
            <person name="Karasinski D."/>
            <person name="Kautmanova I."/>
            <person name="Kiss B."/>
            <person name="Kocsube S."/>
            <person name="Kotiranta H."/>
            <person name="LaButti K.M."/>
            <person name="Lechner B.E."/>
            <person name="Liimatainen K."/>
            <person name="Lipzen A."/>
            <person name="Lukacs Z."/>
            <person name="Mihaltcheva S."/>
            <person name="Morgado L.N."/>
            <person name="Niskanen T."/>
            <person name="Noordeloos M.E."/>
            <person name="Ohm R.A."/>
            <person name="Ortiz-Santana B."/>
            <person name="Ovrebo C."/>
            <person name="Racz N."/>
            <person name="Riley R."/>
            <person name="Savchenko A."/>
            <person name="Shiryaev A."/>
            <person name="Soop K."/>
            <person name="Spirin V."/>
            <person name="Szebenyi C."/>
            <person name="Tomsovsky M."/>
            <person name="Tulloss R.E."/>
            <person name="Uehling J."/>
            <person name="Grigoriev I.V."/>
            <person name="Vagvolgyi C."/>
            <person name="Papp T."/>
            <person name="Martin F.M."/>
            <person name="Miettinen O."/>
            <person name="Hibbett D.S."/>
            <person name="Nagy L.G."/>
        </authorList>
    </citation>
    <scope>NUCLEOTIDE SEQUENCE [LARGE SCALE GENOMIC DNA]</scope>
    <source>
        <strain evidence="1 2">NL-1719</strain>
    </source>
</reference>
<evidence type="ECO:0000313" key="2">
    <source>
        <dbReference type="Proteomes" id="UP000308600"/>
    </source>
</evidence>
<feature type="non-terminal residue" evidence="1">
    <location>
        <position position="54"/>
    </location>
</feature>
<dbReference type="EMBL" id="ML208269">
    <property type="protein sequence ID" value="TFK74238.1"/>
    <property type="molecule type" value="Genomic_DNA"/>
</dbReference>
<name>A0ACD3B869_9AGAR</name>
<keyword evidence="2" id="KW-1185">Reference proteome</keyword>
<organism evidence="1 2">
    <name type="scientific">Pluteus cervinus</name>
    <dbReference type="NCBI Taxonomy" id="181527"/>
    <lineage>
        <taxon>Eukaryota</taxon>
        <taxon>Fungi</taxon>
        <taxon>Dikarya</taxon>
        <taxon>Basidiomycota</taxon>
        <taxon>Agaricomycotina</taxon>
        <taxon>Agaricomycetes</taxon>
        <taxon>Agaricomycetidae</taxon>
        <taxon>Agaricales</taxon>
        <taxon>Pluteineae</taxon>
        <taxon>Pluteaceae</taxon>
        <taxon>Pluteus</taxon>
    </lineage>
</organism>